<dbReference type="CDD" id="cd03885">
    <property type="entry name" value="M20_CPDG2"/>
    <property type="match status" value="1"/>
</dbReference>
<keyword evidence="4" id="KW-0645">Protease</keyword>
<evidence type="ECO:0000313" key="5">
    <source>
        <dbReference type="Proteomes" id="UP001401887"/>
    </source>
</evidence>
<evidence type="ECO:0000256" key="1">
    <source>
        <dbReference type="ARBA" id="ARBA00022723"/>
    </source>
</evidence>
<dbReference type="Pfam" id="PF07687">
    <property type="entry name" value="M20_dimer"/>
    <property type="match status" value="1"/>
</dbReference>
<accession>A0ABP9WAE0</accession>
<gene>
    <name evidence="4" type="primary">cpg2</name>
    <name evidence="4" type="ORF">Dcar01_02858</name>
</gene>
<keyword evidence="1" id="KW-0479">Metal-binding</keyword>
<reference evidence="4 5" key="1">
    <citation type="submission" date="2024-02" db="EMBL/GenBank/DDBJ databases">
        <title>Deinococcus carri NBRC 110142.</title>
        <authorList>
            <person name="Ichikawa N."/>
            <person name="Katano-Makiyama Y."/>
            <person name="Hidaka K."/>
        </authorList>
    </citation>
    <scope>NUCLEOTIDE SEQUENCE [LARGE SCALE GENOMIC DNA]</scope>
    <source>
        <strain evidence="4 5">NBRC 110142</strain>
    </source>
</reference>
<sequence length="374" mass="39360">MGGMKLDLEAMLADLRALVEIESPSTDLAAVGRVMDVVEGWARELGARARALPGGTRQFSFGVEEGGAERPVLVLMHADTVWPHSTLEKMPFRVEGDRVYGPGTYDMKAGIVGTFYALRALRNQAAQGGWPRGGVQVLLTPDEEIGSLSSREAIEAAARGARAVLVVEPPVADSHALKVGRKGVGDFRLTFHGVASHAGNKPEEGASAITEAARAVLAVQALAHPELGTTVSVGLIQGGSAVNVVPAECVLDVDVRVSTLAEGERVTAAIHALKPQDGRVRLEVEGGLNRPPFERGPQTERLFAQAQAIARDLGFEVGGEVVGGGSDGNFTAPIAPTLDGLGAPGDGAHAAHEHVRLDRWPDHVRLLTRLLQEV</sequence>
<dbReference type="GO" id="GO:0004180">
    <property type="term" value="F:carboxypeptidase activity"/>
    <property type="evidence" value="ECO:0007669"/>
    <property type="project" value="UniProtKB-KW"/>
</dbReference>
<dbReference type="InterPro" id="IPR050072">
    <property type="entry name" value="Peptidase_M20A"/>
</dbReference>
<organism evidence="4 5">
    <name type="scientific">Deinococcus carri</name>
    <dbReference type="NCBI Taxonomy" id="1211323"/>
    <lineage>
        <taxon>Bacteria</taxon>
        <taxon>Thermotogati</taxon>
        <taxon>Deinococcota</taxon>
        <taxon>Deinococci</taxon>
        <taxon>Deinococcales</taxon>
        <taxon>Deinococcaceae</taxon>
        <taxon>Deinococcus</taxon>
    </lineage>
</organism>
<keyword evidence="5" id="KW-1185">Reference proteome</keyword>
<dbReference type="Gene3D" id="3.40.630.10">
    <property type="entry name" value="Zn peptidases"/>
    <property type="match status" value="1"/>
</dbReference>
<dbReference type="EMBL" id="BAABRP010000013">
    <property type="protein sequence ID" value="GAA5514106.1"/>
    <property type="molecule type" value="Genomic_DNA"/>
</dbReference>
<dbReference type="Gene3D" id="3.30.70.360">
    <property type="match status" value="1"/>
</dbReference>
<comment type="caution">
    <text evidence="4">The sequence shown here is derived from an EMBL/GenBank/DDBJ whole genome shotgun (WGS) entry which is preliminary data.</text>
</comment>
<dbReference type="Proteomes" id="UP001401887">
    <property type="component" value="Unassembled WGS sequence"/>
</dbReference>
<evidence type="ECO:0000313" key="4">
    <source>
        <dbReference type="EMBL" id="GAA5514106.1"/>
    </source>
</evidence>
<name>A0ABP9WAE0_9DEIO</name>
<dbReference type="PIRSF" id="PIRSF037238">
    <property type="entry name" value="Carboxypeptidase_G2"/>
    <property type="match status" value="1"/>
</dbReference>
<protein>
    <submittedName>
        <fullName evidence="4">Carboxypeptidase G2</fullName>
    </submittedName>
</protein>
<feature type="domain" description="Peptidase M20 dimerisation" evidence="3">
    <location>
        <begin position="179"/>
        <end position="272"/>
    </location>
</feature>
<proteinExistence type="predicted"/>
<dbReference type="InterPro" id="IPR011650">
    <property type="entry name" value="Peptidase_M20_dimer"/>
</dbReference>
<dbReference type="InterPro" id="IPR036264">
    <property type="entry name" value="Bact_exopeptidase_dim_dom"/>
</dbReference>
<dbReference type="InterPro" id="IPR017150">
    <property type="entry name" value="Pept_M20_glutamate_carboxypep"/>
</dbReference>
<dbReference type="InterPro" id="IPR002933">
    <property type="entry name" value="Peptidase_M20"/>
</dbReference>
<dbReference type="PANTHER" id="PTHR43808">
    <property type="entry name" value="ACETYLORNITHINE DEACETYLASE"/>
    <property type="match status" value="1"/>
</dbReference>
<dbReference type="RefSeq" id="WP_345466404.1">
    <property type="nucleotide sequence ID" value="NZ_BAABRP010000013.1"/>
</dbReference>
<evidence type="ECO:0000259" key="3">
    <source>
        <dbReference type="Pfam" id="PF07687"/>
    </source>
</evidence>
<dbReference type="SUPFAM" id="SSF55031">
    <property type="entry name" value="Bacterial exopeptidase dimerisation domain"/>
    <property type="match status" value="1"/>
</dbReference>
<dbReference type="PANTHER" id="PTHR43808:SF9">
    <property type="entry name" value="BLL0789 PROTEIN"/>
    <property type="match status" value="1"/>
</dbReference>
<keyword evidence="4" id="KW-0121">Carboxypeptidase</keyword>
<keyword evidence="2" id="KW-0378">Hydrolase</keyword>
<evidence type="ECO:0000256" key="2">
    <source>
        <dbReference type="ARBA" id="ARBA00022801"/>
    </source>
</evidence>
<dbReference type="SUPFAM" id="SSF53187">
    <property type="entry name" value="Zn-dependent exopeptidases"/>
    <property type="match status" value="1"/>
</dbReference>
<dbReference type="Pfam" id="PF01546">
    <property type="entry name" value="Peptidase_M20"/>
    <property type="match status" value="1"/>
</dbReference>